<feature type="transmembrane region" description="Helical" evidence="5">
    <location>
        <begin position="106"/>
        <end position="127"/>
    </location>
</feature>
<evidence type="ECO:0000259" key="6">
    <source>
        <dbReference type="Pfam" id="PF06271"/>
    </source>
</evidence>
<evidence type="ECO:0000256" key="1">
    <source>
        <dbReference type="ARBA" id="ARBA00004141"/>
    </source>
</evidence>
<keyword evidence="3 5" id="KW-1133">Transmembrane helix</keyword>
<sequence length="246" mass="27564">METFNLQTTQNVTLQYQIASVGDRILAAMLDFSFMAVYSILLAVIISASPSDIRGWLGALFVPILFYHLFFEIFFNGQSPGKMIMGIKVVKTDGSQLSIGACIIRWLFRILDVSLFFGGLAVLVIIINGNGQRLGDIAASTTVLKLPKSKDLQSTSWVSVHHTYEPQFNQAELLSDNDIRIIREVLDVAALKPKQPQTLELLKKTRDAVVKKTSIHAEMPDRKFLYTIIKDYNAIHQRMMAETPTA</sequence>
<accession>A0A0E9LUE0</accession>
<keyword evidence="4 5" id="KW-0472">Membrane</keyword>
<protein>
    <recommendedName>
        <fullName evidence="6">RDD domain-containing protein</fullName>
    </recommendedName>
</protein>
<dbReference type="Pfam" id="PF06271">
    <property type="entry name" value="RDD"/>
    <property type="match status" value="1"/>
</dbReference>
<dbReference type="GO" id="GO:0016020">
    <property type="term" value="C:membrane"/>
    <property type="evidence" value="ECO:0007669"/>
    <property type="project" value="UniProtKB-SubCell"/>
</dbReference>
<dbReference type="InterPro" id="IPR010432">
    <property type="entry name" value="RDD"/>
</dbReference>
<dbReference type="OrthoDB" id="9814143at2"/>
<evidence type="ECO:0000313" key="7">
    <source>
        <dbReference type="EMBL" id="GAO29207.1"/>
    </source>
</evidence>
<dbReference type="PANTHER" id="PTHR38480:SF1">
    <property type="entry name" value="SLR0254 PROTEIN"/>
    <property type="match status" value="1"/>
</dbReference>
<dbReference type="STRING" id="1236989.JCM15548_11373"/>
<comment type="caution">
    <text evidence="7">The sequence shown here is derived from an EMBL/GenBank/DDBJ whole genome shotgun (WGS) entry which is preliminary data.</text>
</comment>
<dbReference type="EMBL" id="BAZW01000007">
    <property type="protein sequence ID" value="GAO29207.1"/>
    <property type="molecule type" value="Genomic_DNA"/>
</dbReference>
<evidence type="ECO:0000313" key="8">
    <source>
        <dbReference type="Proteomes" id="UP000032900"/>
    </source>
</evidence>
<dbReference type="RefSeq" id="WP_062123225.1">
    <property type="nucleotide sequence ID" value="NZ_BAZW01000007.1"/>
</dbReference>
<reference evidence="7 8" key="1">
    <citation type="journal article" date="2015" name="Microbes Environ.">
        <title>Distribution and evolution of nitrogen fixation genes in the phylum bacteroidetes.</title>
        <authorList>
            <person name="Inoue J."/>
            <person name="Oshima K."/>
            <person name="Suda W."/>
            <person name="Sakamoto M."/>
            <person name="Iino T."/>
            <person name="Noda S."/>
            <person name="Hongoh Y."/>
            <person name="Hattori M."/>
            <person name="Ohkuma M."/>
        </authorList>
    </citation>
    <scope>NUCLEOTIDE SEQUENCE [LARGE SCALE GENOMIC DNA]</scope>
    <source>
        <strain evidence="7">JCM 15548</strain>
    </source>
</reference>
<keyword evidence="2 5" id="KW-0812">Transmembrane</keyword>
<keyword evidence="8" id="KW-1185">Reference proteome</keyword>
<feature type="transmembrane region" description="Helical" evidence="5">
    <location>
        <begin position="55"/>
        <end position="75"/>
    </location>
</feature>
<feature type="domain" description="RDD" evidence="6">
    <location>
        <begin position="19"/>
        <end position="139"/>
    </location>
</feature>
<dbReference type="Proteomes" id="UP000032900">
    <property type="component" value="Unassembled WGS sequence"/>
</dbReference>
<evidence type="ECO:0000256" key="4">
    <source>
        <dbReference type="ARBA" id="ARBA00023136"/>
    </source>
</evidence>
<organism evidence="7 8">
    <name type="scientific">Geofilum rubicundum JCM 15548</name>
    <dbReference type="NCBI Taxonomy" id="1236989"/>
    <lineage>
        <taxon>Bacteria</taxon>
        <taxon>Pseudomonadati</taxon>
        <taxon>Bacteroidota</taxon>
        <taxon>Bacteroidia</taxon>
        <taxon>Marinilabiliales</taxon>
        <taxon>Marinilabiliaceae</taxon>
        <taxon>Geofilum</taxon>
    </lineage>
</organism>
<gene>
    <name evidence="7" type="ORF">JCM15548_11373</name>
</gene>
<comment type="subcellular location">
    <subcellularLocation>
        <location evidence="1">Membrane</location>
        <topology evidence="1">Multi-pass membrane protein</topology>
    </subcellularLocation>
</comment>
<dbReference type="PANTHER" id="PTHR38480">
    <property type="entry name" value="SLR0254 PROTEIN"/>
    <property type="match status" value="1"/>
</dbReference>
<feature type="transmembrane region" description="Helical" evidence="5">
    <location>
        <begin position="25"/>
        <end position="49"/>
    </location>
</feature>
<name>A0A0E9LUE0_9BACT</name>
<evidence type="ECO:0000256" key="3">
    <source>
        <dbReference type="ARBA" id="ARBA00022989"/>
    </source>
</evidence>
<proteinExistence type="predicted"/>
<evidence type="ECO:0000256" key="5">
    <source>
        <dbReference type="SAM" id="Phobius"/>
    </source>
</evidence>
<evidence type="ECO:0000256" key="2">
    <source>
        <dbReference type="ARBA" id="ARBA00022692"/>
    </source>
</evidence>
<dbReference type="AlphaFoldDB" id="A0A0E9LUE0"/>